<keyword evidence="2" id="KW-1185">Reference proteome</keyword>
<dbReference type="EMBL" id="JAMFLZ010000003">
    <property type="protein sequence ID" value="MCL6295239.1"/>
    <property type="molecule type" value="Genomic_DNA"/>
</dbReference>
<gene>
    <name evidence="1" type="ORF">M3P09_09550</name>
</gene>
<evidence type="ECO:0000313" key="1">
    <source>
        <dbReference type="EMBL" id="MCL6295239.1"/>
    </source>
</evidence>
<organism evidence="1 2">
    <name type="scientific">Jejuia spongiicola</name>
    <dbReference type="NCBI Taxonomy" id="2942207"/>
    <lineage>
        <taxon>Bacteria</taxon>
        <taxon>Pseudomonadati</taxon>
        <taxon>Bacteroidota</taxon>
        <taxon>Flavobacteriia</taxon>
        <taxon>Flavobacteriales</taxon>
        <taxon>Flavobacteriaceae</taxon>
        <taxon>Jejuia</taxon>
    </lineage>
</organism>
<proteinExistence type="predicted"/>
<reference evidence="1" key="1">
    <citation type="submission" date="2022-05" db="EMBL/GenBank/DDBJ databases">
        <authorList>
            <person name="Park J.-S."/>
        </authorList>
    </citation>
    <scope>NUCLEOTIDE SEQUENCE</scope>
    <source>
        <strain evidence="1">2012CJ34-3</strain>
    </source>
</reference>
<evidence type="ECO:0000313" key="2">
    <source>
        <dbReference type="Proteomes" id="UP001165381"/>
    </source>
</evidence>
<comment type="caution">
    <text evidence="1">The sequence shown here is derived from an EMBL/GenBank/DDBJ whole genome shotgun (WGS) entry which is preliminary data.</text>
</comment>
<sequence length="86" mass="10443">MRLIDFLLFNRSNRLYLDVYGIIELNWRKPGIKWEKVEKFKIANNEMEIRSSKSELLYEVSEEESEQIIEFIKNQKIAVPNSNYNW</sequence>
<protein>
    <submittedName>
        <fullName evidence="1">Uncharacterized protein</fullName>
    </submittedName>
</protein>
<name>A0ABT0QED8_9FLAO</name>
<dbReference type="RefSeq" id="WP_249972962.1">
    <property type="nucleotide sequence ID" value="NZ_JAMFLZ010000003.1"/>
</dbReference>
<accession>A0ABT0QED8</accession>
<dbReference type="Proteomes" id="UP001165381">
    <property type="component" value="Unassembled WGS sequence"/>
</dbReference>